<dbReference type="AlphaFoldDB" id="A0A0V0U1F3"/>
<comment type="caution">
    <text evidence="1">The sequence shown here is derived from an EMBL/GenBank/DDBJ whole genome shotgun (WGS) entry which is preliminary data.</text>
</comment>
<dbReference type="Proteomes" id="UP000055048">
    <property type="component" value="Unassembled WGS sequence"/>
</dbReference>
<protein>
    <submittedName>
        <fullName evidence="1">Uncharacterized protein</fullName>
    </submittedName>
</protein>
<sequence>MWSSVYSNGSQNPVDCDPFLKLQDRANRWASFGLSKYDTWSGRRLYRLRRIYSSSDLSFINPSSVLICLPRKPRATLENH</sequence>
<keyword evidence="2" id="KW-1185">Reference proteome</keyword>
<gene>
    <name evidence="1" type="ORF">T05_7327</name>
</gene>
<proteinExistence type="predicted"/>
<name>A0A0V0U1F3_9BILA</name>
<evidence type="ECO:0000313" key="1">
    <source>
        <dbReference type="EMBL" id="KRX45036.1"/>
    </source>
</evidence>
<organism evidence="1 2">
    <name type="scientific">Trichinella murrelli</name>
    <dbReference type="NCBI Taxonomy" id="144512"/>
    <lineage>
        <taxon>Eukaryota</taxon>
        <taxon>Metazoa</taxon>
        <taxon>Ecdysozoa</taxon>
        <taxon>Nematoda</taxon>
        <taxon>Enoplea</taxon>
        <taxon>Dorylaimia</taxon>
        <taxon>Trichinellida</taxon>
        <taxon>Trichinellidae</taxon>
        <taxon>Trichinella</taxon>
    </lineage>
</organism>
<reference evidence="1 2" key="1">
    <citation type="submission" date="2015-01" db="EMBL/GenBank/DDBJ databases">
        <title>Evolution of Trichinella species and genotypes.</title>
        <authorList>
            <person name="Korhonen P.K."/>
            <person name="Edoardo P."/>
            <person name="Giuseppe L.R."/>
            <person name="Gasser R.B."/>
        </authorList>
    </citation>
    <scope>NUCLEOTIDE SEQUENCE [LARGE SCALE GENOMIC DNA]</scope>
    <source>
        <strain evidence="1">ISS417</strain>
    </source>
</reference>
<dbReference type="OrthoDB" id="10418313at2759"/>
<evidence type="ECO:0000313" key="2">
    <source>
        <dbReference type="Proteomes" id="UP000055048"/>
    </source>
</evidence>
<accession>A0A0V0U1F3</accession>
<dbReference type="EMBL" id="JYDJ01000084">
    <property type="protein sequence ID" value="KRX45036.1"/>
    <property type="molecule type" value="Genomic_DNA"/>
</dbReference>